<name>A0ABT5S4A6_9FLAO</name>
<dbReference type="Proteomes" id="UP001151478">
    <property type="component" value="Unassembled WGS sequence"/>
</dbReference>
<dbReference type="EMBL" id="JAOSLC020000001">
    <property type="protein sequence ID" value="MDD7912942.1"/>
    <property type="molecule type" value="Genomic_DNA"/>
</dbReference>
<accession>A0ABT5S4A6</accession>
<organism evidence="1 2">
    <name type="scientific">Polaribacter ponticola</name>
    <dbReference type="NCBI Taxonomy" id="2978475"/>
    <lineage>
        <taxon>Bacteria</taxon>
        <taxon>Pseudomonadati</taxon>
        <taxon>Bacteroidota</taxon>
        <taxon>Flavobacteriia</taxon>
        <taxon>Flavobacteriales</taxon>
        <taxon>Flavobacteriaceae</taxon>
    </lineage>
</organism>
<comment type="caution">
    <text evidence="1">The sequence shown here is derived from an EMBL/GenBank/DDBJ whole genome shotgun (WGS) entry which is preliminary data.</text>
</comment>
<dbReference type="RefSeq" id="WP_265726979.1">
    <property type="nucleotide sequence ID" value="NZ_JAOSLC020000001.1"/>
</dbReference>
<proteinExistence type="predicted"/>
<sequence>MITLEIPIKPYLKKYLTKKYGEVHHVKKTSLLGGIIIDILDKQYRKQSIDVDRKSCYKVSVPATIVKEVGFDISFLKLKKLAEKIYTIFYNDLETYIKLSIENDLKFHNEKHDSINKQNRLKAISQFLDFYDITEEELKLDSVYRTIDRRLKSDK</sequence>
<protein>
    <submittedName>
        <fullName evidence="1">Uncharacterized protein</fullName>
    </submittedName>
</protein>
<evidence type="ECO:0000313" key="1">
    <source>
        <dbReference type="EMBL" id="MDD7912942.1"/>
    </source>
</evidence>
<reference evidence="1" key="1">
    <citation type="submission" date="2023-02" db="EMBL/GenBank/DDBJ databases">
        <title>Polaribacter ponticola sp. nov., isolated from seawater.</title>
        <authorList>
            <person name="Baek J.H."/>
            <person name="Kim J.M."/>
            <person name="Choi D.G."/>
            <person name="Jeon C.O."/>
        </authorList>
    </citation>
    <scope>NUCLEOTIDE SEQUENCE</scope>
    <source>
        <strain evidence="1">MSW5</strain>
    </source>
</reference>
<evidence type="ECO:0000313" key="2">
    <source>
        <dbReference type="Proteomes" id="UP001151478"/>
    </source>
</evidence>
<keyword evidence="2" id="KW-1185">Reference proteome</keyword>
<gene>
    <name evidence="1" type="ORF">N5A56_000170</name>
</gene>